<dbReference type="RefSeq" id="WP_156243011.1">
    <property type="nucleotide sequence ID" value="NZ_BAAAZL010000003.1"/>
</dbReference>
<protein>
    <submittedName>
        <fullName evidence="1">Uncharacterized protein</fullName>
    </submittedName>
</protein>
<proteinExistence type="predicted"/>
<reference evidence="1 2" key="1">
    <citation type="submission" date="2018-09" db="EMBL/GenBank/DDBJ databases">
        <title>Whole genome sequencing of Microbacterium oryzae strain MB-10T.</title>
        <authorList>
            <person name="Das S.K."/>
        </authorList>
    </citation>
    <scope>NUCLEOTIDE SEQUENCE [LARGE SCALE GENOMIC DNA]</scope>
    <source>
        <strain evidence="1 2">MB-10</strain>
    </source>
</reference>
<dbReference type="KEGG" id="moj:D7D94_12895"/>
<dbReference type="Proteomes" id="UP000422989">
    <property type="component" value="Chromosome"/>
</dbReference>
<dbReference type="EMBL" id="CP032550">
    <property type="protein sequence ID" value="QGU28467.1"/>
    <property type="molecule type" value="Genomic_DNA"/>
</dbReference>
<accession>A0A6I6E6Q9</accession>
<gene>
    <name evidence="1" type="ORF">D7D94_12895</name>
</gene>
<dbReference type="AlphaFoldDB" id="A0A6I6E6Q9"/>
<name>A0A6I6E6Q9_9MICO</name>
<keyword evidence="2" id="KW-1185">Reference proteome</keyword>
<evidence type="ECO:0000313" key="1">
    <source>
        <dbReference type="EMBL" id="QGU28467.1"/>
    </source>
</evidence>
<sequence>MNMRNPNLTFVVNALKATGDTIPEAITNAEDESDRIREEVRKYRNHGYAAMASTWADAVLDGRDPAEDREVFRAVLTNVLLEGGDLEYAALNAVENRAVRAVADVQDDILKRFKKAFDDAGKTLRKSFNILGKTNIDDTTAIFQLGPVAVQAHQDAKEARRIVRVIDNGWTGLNGLTHFAGPNPEYATRWADPDVDTWERVRRSKDGWQMTVEGVTLDLAISRDTINARTERLAREREERAARPAEEDRAARINYLTGGAIK</sequence>
<organism evidence="1 2">
    <name type="scientific">Microbacterium oryzae</name>
    <dbReference type="NCBI Taxonomy" id="743009"/>
    <lineage>
        <taxon>Bacteria</taxon>
        <taxon>Bacillati</taxon>
        <taxon>Actinomycetota</taxon>
        <taxon>Actinomycetes</taxon>
        <taxon>Micrococcales</taxon>
        <taxon>Microbacteriaceae</taxon>
        <taxon>Microbacterium</taxon>
    </lineage>
</organism>
<evidence type="ECO:0000313" key="2">
    <source>
        <dbReference type="Proteomes" id="UP000422989"/>
    </source>
</evidence>